<dbReference type="OrthoDB" id="983143at2"/>
<keyword evidence="2" id="KW-0378">Hydrolase</keyword>
<keyword evidence="1" id="KW-0812">Transmembrane</keyword>
<dbReference type="GO" id="GO:0004180">
    <property type="term" value="F:carboxypeptidase activity"/>
    <property type="evidence" value="ECO:0007669"/>
    <property type="project" value="UniProtKB-KW"/>
</dbReference>
<dbReference type="Pfam" id="PF13715">
    <property type="entry name" value="CarbopepD_reg_2"/>
    <property type="match status" value="1"/>
</dbReference>
<keyword evidence="2" id="KW-0121">Carboxypeptidase</keyword>
<feature type="transmembrane region" description="Helical" evidence="1">
    <location>
        <begin position="46"/>
        <end position="64"/>
    </location>
</feature>
<evidence type="ECO:0000313" key="3">
    <source>
        <dbReference type="Proteomes" id="UP000282184"/>
    </source>
</evidence>
<keyword evidence="3" id="KW-1185">Reference proteome</keyword>
<comment type="caution">
    <text evidence="2">The sequence shown here is derived from an EMBL/GenBank/DDBJ whole genome shotgun (WGS) entry which is preliminary data.</text>
</comment>
<dbReference type="EMBL" id="RXOF01000009">
    <property type="protein sequence ID" value="RTQ48613.1"/>
    <property type="molecule type" value="Genomic_DNA"/>
</dbReference>
<dbReference type="Pfam" id="PF18939">
    <property type="entry name" value="DUF5686"/>
    <property type="match status" value="1"/>
</dbReference>
<sequence length="883" mass="99566">MTSNYMAVNQGVVARQGGGGDFWSKYLLLSIVVPNGVDREKRVMKYAYAWLGLLLLLVGQPALAQKIVFSGQVTEAANGQPVPFASIYVKGTTLGTTADDEGRYQLTLNQPVDSLTASAVGFRPKSRKVSRTLEKQTVNFPLPSAAQQLGEVVIRSTENPAYAILRKVQQHKKQNDKGRLDAFEFDSYNRIEVSLSDITDRLARRKVIRDMASVASSVGEMERNASGKPTVPLFASEVISRYYVRHRPNREREEIKHSKLHGVTPRDGTLLSQVLGSSFQDYDFYPNWQVVMGKDFISPIADGWRITYDYDLEDTVQIGANKCYQLKVFPRRAQDLAFTGRIWITTDSYALRRVDLEVDPKANINFVDQIRVYQDLTPSSAGPWLPQRTRVVVGMKPTKNQTGLLVRFNTINSGFQAGQPRELPFYDQPFASAPNALKTPAGFWEQNRPDTLTAQEARTLTVLDSVGKLPSVRTFLEVADLVVNGYEELGPRGRFELGPILSTYTWNNVEGHRLRLGFRSTPELSPDWLLKGYAAYGTRDGEFKYGLSVDRILNRPNWTVFSAKYSHDIDLVALLDNDLALESPLFEAAARFGNVKPGLPLWRDLTAVTAQSDLFHNFTQKLTLRHQRFDPLYNFAYYTTANHEPGAPTAQNFNLSEVILESRYAPGEVLIQNQNRRYAVGTMKWPVFTLKYTLGLPGVLGSDFKYQKFNFSMEQSVQLGQLGRTEYILEAGYIPSTVPYPVLKNHLGNESPIYTSSAYNLMRYSEFVSDRYASLHAEHYFEGLFINAVPLLKKLDWRLLASGNVLYGGVSQANRDATPAFEPDGTPRPTFRSLTPSTPYVELGYGVENIFKFIRVDFLHRLTYRDLPNVKTFGVKVCAQFKL</sequence>
<organism evidence="2 3">
    <name type="scientific">Hymenobacter gummosus</name>
    <dbReference type="NCBI Taxonomy" id="1776032"/>
    <lineage>
        <taxon>Bacteria</taxon>
        <taxon>Pseudomonadati</taxon>
        <taxon>Bacteroidota</taxon>
        <taxon>Cytophagia</taxon>
        <taxon>Cytophagales</taxon>
        <taxon>Hymenobacteraceae</taxon>
        <taxon>Hymenobacter</taxon>
    </lineage>
</organism>
<protein>
    <submittedName>
        <fullName evidence="2">Carboxypeptidase-like regulatory domain-containing protein</fullName>
    </submittedName>
</protein>
<dbReference type="InterPro" id="IPR043741">
    <property type="entry name" value="DUF5686"/>
</dbReference>
<evidence type="ECO:0000313" key="2">
    <source>
        <dbReference type="EMBL" id="RTQ48613.1"/>
    </source>
</evidence>
<dbReference type="InterPro" id="IPR008969">
    <property type="entry name" value="CarboxyPept-like_regulatory"/>
</dbReference>
<keyword evidence="1" id="KW-0472">Membrane</keyword>
<keyword evidence="2" id="KW-0645">Protease</keyword>
<evidence type="ECO:0000256" key="1">
    <source>
        <dbReference type="SAM" id="Phobius"/>
    </source>
</evidence>
<keyword evidence="1" id="KW-1133">Transmembrane helix</keyword>
<proteinExistence type="predicted"/>
<dbReference type="SUPFAM" id="SSF49464">
    <property type="entry name" value="Carboxypeptidase regulatory domain-like"/>
    <property type="match status" value="1"/>
</dbReference>
<dbReference type="Gene3D" id="2.60.40.1120">
    <property type="entry name" value="Carboxypeptidase-like, regulatory domain"/>
    <property type="match status" value="1"/>
</dbReference>
<dbReference type="Proteomes" id="UP000282184">
    <property type="component" value="Unassembled WGS sequence"/>
</dbReference>
<name>A0A431U126_9BACT</name>
<reference evidence="2 3" key="1">
    <citation type="submission" date="2018-12" db="EMBL/GenBank/DDBJ databases">
        <title>Hymenobacter gummosus sp. nov., isolated from a spring.</title>
        <authorList>
            <person name="Nie L."/>
        </authorList>
    </citation>
    <scope>NUCLEOTIDE SEQUENCE [LARGE SCALE GENOMIC DNA]</scope>
    <source>
        <strain evidence="2 3">KCTC 52166</strain>
    </source>
</reference>
<gene>
    <name evidence="2" type="ORF">EJV47_16720</name>
</gene>
<accession>A0A431U126</accession>
<dbReference type="AlphaFoldDB" id="A0A431U126"/>